<dbReference type="Proteomes" id="UP000184363">
    <property type="component" value="Unassembled WGS sequence"/>
</dbReference>
<dbReference type="AlphaFoldDB" id="A0A1M6RLE1"/>
<feature type="transmembrane region" description="Helical" evidence="1">
    <location>
        <begin position="6"/>
        <end position="28"/>
    </location>
</feature>
<keyword evidence="1" id="KW-0472">Membrane</keyword>
<protein>
    <submittedName>
        <fullName evidence="2">Uncharacterized protein</fullName>
    </submittedName>
</protein>
<proteinExistence type="predicted"/>
<reference evidence="2 3" key="1">
    <citation type="submission" date="2016-11" db="EMBL/GenBank/DDBJ databases">
        <authorList>
            <person name="Jaros S."/>
            <person name="Januszkiewicz K."/>
            <person name="Wedrychowicz H."/>
        </authorList>
    </citation>
    <scope>NUCLEOTIDE SEQUENCE [LARGE SCALE GENOMIC DNA]</scope>
    <source>
        <strain evidence="2 3">DSM 43832</strain>
    </source>
</reference>
<keyword evidence="1" id="KW-0812">Transmembrane</keyword>
<evidence type="ECO:0000313" key="2">
    <source>
        <dbReference type="EMBL" id="SHK33311.1"/>
    </source>
</evidence>
<keyword evidence="3" id="KW-1185">Reference proteome</keyword>
<name>A0A1M6RLE1_PSETH</name>
<accession>A0A1M6RLE1</accession>
<dbReference type="EMBL" id="FRAP01000005">
    <property type="protein sequence ID" value="SHK33311.1"/>
    <property type="molecule type" value="Genomic_DNA"/>
</dbReference>
<sequence length="48" mass="5431">MFGLPFTTALFVVGGFVVAAILCLIFALRFSADDESWMTIEDLFRRRS</sequence>
<evidence type="ECO:0000256" key="1">
    <source>
        <dbReference type="SAM" id="Phobius"/>
    </source>
</evidence>
<gene>
    <name evidence="2" type="ORF">SAMN05443637_10556</name>
</gene>
<evidence type="ECO:0000313" key="3">
    <source>
        <dbReference type="Proteomes" id="UP000184363"/>
    </source>
</evidence>
<organism evidence="2 3">
    <name type="scientific">Pseudonocardia thermophila</name>
    <dbReference type="NCBI Taxonomy" id="1848"/>
    <lineage>
        <taxon>Bacteria</taxon>
        <taxon>Bacillati</taxon>
        <taxon>Actinomycetota</taxon>
        <taxon>Actinomycetes</taxon>
        <taxon>Pseudonocardiales</taxon>
        <taxon>Pseudonocardiaceae</taxon>
        <taxon>Pseudonocardia</taxon>
    </lineage>
</organism>
<dbReference type="RefSeq" id="WP_159444877.1">
    <property type="nucleotide sequence ID" value="NZ_CALGVN010000013.1"/>
</dbReference>
<keyword evidence="1" id="KW-1133">Transmembrane helix</keyword>